<accession>A0A2U3QTT6</accession>
<sequence length="35" mass="4575">MKYREQWIDHRVKKLNKCHGWKELWYNQFFYQTLG</sequence>
<proteinExistence type="predicted"/>
<dbReference type="AlphaFoldDB" id="A0A2U3QTT6"/>
<gene>
    <name evidence="1" type="ORF">KATO_00457</name>
</gene>
<name>A0A2U3QTT6_ORITS</name>
<reference evidence="2" key="1">
    <citation type="submission" date="2018-03" db="EMBL/GenBank/DDBJ databases">
        <authorList>
            <person name="Batty M. E."/>
            <person name="Batty M E."/>
        </authorList>
    </citation>
    <scope>NUCLEOTIDE SEQUENCE [LARGE SCALE GENOMIC DNA]</scope>
</reference>
<organism evidence="1 2">
    <name type="scientific">Orientia tsutsugamushi</name>
    <name type="common">Rickettsia tsutsugamushi</name>
    <dbReference type="NCBI Taxonomy" id="784"/>
    <lineage>
        <taxon>Bacteria</taxon>
        <taxon>Pseudomonadati</taxon>
        <taxon>Pseudomonadota</taxon>
        <taxon>Alphaproteobacteria</taxon>
        <taxon>Rickettsiales</taxon>
        <taxon>Rickettsiaceae</taxon>
        <taxon>Rickettsieae</taxon>
        <taxon>Orientia</taxon>
    </lineage>
</organism>
<evidence type="ECO:0000313" key="1">
    <source>
        <dbReference type="EMBL" id="SPR04374.1"/>
    </source>
</evidence>
<protein>
    <submittedName>
        <fullName evidence="1">Uncharacterized protein</fullName>
    </submittedName>
</protein>
<dbReference type="Proteomes" id="UP000244992">
    <property type="component" value="Chromosome I"/>
</dbReference>
<evidence type="ECO:0000313" key="2">
    <source>
        <dbReference type="Proteomes" id="UP000244992"/>
    </source>
</evidence>
<dbReference type="EMBL" id="LS398550">
    <property type="protein sequence ID" value="SPR04374.1"/>
    <property type="molecule type" value="Genomic_DNA"/>
</dbReference>